<protein>
    <recommendedName>
        <fullName evidence="7">Non-structural maintenance of chromosomes element 4</fullName>
    </recommendedName>
</protein>
<dbReference type="GO" id="GO:0006281">
    <property type="term" value="P:DNA repair"/>
    <property type="evidence" value="ECO:0007669"/>
    <property type="project" value="UniProtKB-UniRule"/>
</dbReference>
<keyword evidence="5 7" id="KW-0234">DNA repair</keyword>
<dbReference type="AlphaFoldDB" id="A0A2H3D7W5"/>
<dbReference type="Proteomes" id="UP000217790">
    <property type="component" value="Unassembled WGS sequence"/>
</dbReference>
<evidence type="ECO:0000256" key="7">
    <source>
        <dbReference type="RuleBase" id="RU365071"/>
    </source>
</evidence>
<feature type="coiled-coil region" evidence="8">
    <location>
        <begin position="29"/>
        <end position="56"/>
    </location>
</feature>
<feature type="domain" description="Nse4/EID protein Nse3/MAGE-binding" evidence="11">
    <location>
        <begin position="81"/>
        <end position="134"/>
    </location>
</feature>
<gene>
    <name evidence="12" type="ORF">ARMGADRAFT_1136844</name>
</gene>
<dbReference type="InterPro" id="IPR029225">
    <property type="entry name" value="Nse4_Nse3-bd"/>
</dbReference>
<dbReference type="PANTHER" id="PTHR16140">
    <property type="entry name" value="NON-STRUCTURAL MAINTENANCE OF CHROMOSOMES ELEMENT 4"/>
    <property type="match status" value="1"/>
</dbReference>
<evidence type="ECO:0000259" key="10">
    <source>
        <dbReference type="Pfam" id="PF08743"/>
    </source>
</evidence>
<dbReference type="Pfam" id="PF08743">
    <property type="entry name" value="Nse4_C"/>
    <property type="match status" value="1"/>
</dbReference>
<evidence type="ECO:0000256" key="1">
    <source>
        <dbReference type="ARBA" id="ARBA00004123"/>
    </source>
</evidence>
<dbReference type="Pfam" id="PF15412">
    <property type="entry name" value="Nse4-Nse3_bdg"/>
    <property type="match status" value="1"/>
</dbReference>
<keyword evidence="6 7" id="KW-0539">Nucleus</keyword>
<sequence>MRQTMPGANMGYSSRESFVYDPDQDADEKRAVHKDYRSLTKNMEEYQSNLASLSIEQIEKDVSKADKLFNKVKGPQEATLDSAFLLMASNLGAQKAQAMKSGTGAFDIDEFVSNLITFMGGRKFRDQIPDDDSEIDAAEDDPDSVLDWGRIGQKALAKSHRVPALSFMLGPLSIEVKKHAIVNHTRLEKNKDEQCKPQELKEEDIGPINLFRFIINPHDFAQSVENIFHLLFLIRDGKVTLDTEADGEPTIYLCMQPSDEDYENGLRKHQIVLGFDEATWKGVIEVFDIKEPTIPQRAATRTQLGDEWYG</sequence>
<evidence type="ECO:0000256" key="9">
    <source>
        <dbReference type="SAM" id="MobiDB-lite"/>
    </source>
</evidence>
<organism evidence="12 13">
    <name type="scientific">Armillaria gallica</name>
    <name type="common">Bulbous honey fungus</name>
    <name type="synonym">Armillaria bulbosa</name>
    <dbReference type="NCBI Taxonomy" id="47427"/>
    <lineage>
        <taxon>Eukaryota</taxon>
        <taxon>Fungi</taxon>
        <taxon>Dikarya</taxon>
        <taxon>Basidiomycota</taxon>
        <taxon>Agaricomycotina</taxon>
        <taxon>Agaricomycetes</taxon>
        <taxon>Agaricomycetidae</taxon>
        <taxon>Agaricales</taxon>
        <taxon>Marasmiineae</taxon>
        <taxon>Physalacriaceae</taxon>
        <taxon>Armillaria</taxon>
    </lineage>
</organism>
<evidence type="ECO:0000256" key="2">
    <source>
        <dbReference type="ARBA" id="ARBA00008997"/>
    </source>
</evidence>
<keyword evidence="13" id="KW-1185">Reference proteome</keyword>
<dbReference type="OrthoDB" id="361242at2759"/>
<comment type="similarity">
    <text evidence="2 7">Belongs to the NSE4 family.</text>
</comment>
<name>A0A2H3D7W5_ARMGA</name>
<dbReference type="InterPro" id="IPR027786">
    <property type="entry name" value="Nse4/EID"/>
</dbReference>
<evidence type="ECO:0000256" key="3">
    <source>
        <dbReference type="ARBA" id="ARBA00022763"/>
    </source>
</evidence>
<dbReference type="InParanoid" id="A0A2H3D7W5"/>
<evidence type="ECO:0000313" key="13">
    <source>
        <dbReference type="Proteomes" id="UP000217790"/>
    </source>
</evidence>
<proteinExistence type="inferred from homology"/>
<keyword evidence="3 7" id="KW-0227">DNA damage</keyword>
<keyword evidence="4 7" id="KW-0233">DNA recombination</keyword>
<evidence type="ECO:0000256" key="6">
    <source>
        <dbReference type="ARBA" id="ARBA00023242"/>
    </source>
</evidence>
<evidence type="ECO:0000256" key="5">
    <source>
        <dbReference type="ARBA" id="ARBA00023204"/>
    </source>
</evidence>
<dbReference type="GO" id="GO:0005634">
    <property type="term" value="C:nucleus"/>
    <property type="evidence" value="ECO:0007669"/>
    <property type="project" value="UniProtKB-SubCell"/>
</dbReference>
<feature type="domain" description="Non-structural maintenance of chromosome element 4 C-terminal" evidence="10">
    <location>
        <begin position="207"/>
        <end position="294"/>
    </location>
</feature>
<keyword evidence="8" id="KW-0175">Coiled coil</keyword>
<reference evidence="13" key="1">
    <citation type="journal article" date="2017" name="Nat. Ecol. Evol.">
        <title>Genome expansion and lineage-specific genetic innovations in the forest pathogenic fungi Armillaria.</title>
        <authorList>
            <person name="Sipos G."/>
            <person name="Prasanna A.N."/>
            <person name="Walter M.C."/>
            <person name="O'Connor E."/>
            <person name="Balint B."/>
            <person name="Krizsan K."/>
            <person name="Kiss B."/>
            <person name="Hess J."/>
            <person name="Varga T."/>
            <person name="Slot J."/>
            <person name="Riley R."/>
            <person name="Boka B."/>
            <person name="Rigling D."/>
            <person name="Barry K."/>
            <person name="Lee J."/>
            <person name="Mihaltcheva S."/>
            <person name="LaButti K."/>
            <person name="Lipzen A."/>
            <person name="Waldron R."/>
            <person name="Moloney N.M."/>
            <person name="Sperisen C."/>
            <person name="Kredics L."/>
            <person name="Vagvoelgyi C."/>
            <person name="Patrignani A."/>
            <person name="Fitzpatrick D."/>
            <person name="Nagy I."/>
            <person name="Doyle S."/>
            <person name="Anderson J.B."/>
            <person name="Grigoriev I.V."/>
            <person name="Gueldener U."/>
            <person name="Muensterkoetter M."/>
            <person name="Nagy L.G."/>
        </authorList>
    </citation>
    <scope>NUCLEOTIDE SEQUENCE [LARGE SCALE GENOMIC DNA]</scope>
    <source>
        <strain evidence="13">Ar21-2</strain>
    </source>
</reference>
<dbReference type="GO" id="GO:0030915">
    <property type="term" value="C:Smc5-Smc6 complex"/>
    <property type="evidence" value="ECO:0007669"/>
    <property type="project" value="UniProtKB-UniRule"/>
</dbReference>
<feature type="region of interest" description="Disordered" evidence="9">
    <location>
        <begin position="1"/>
        <end position="26"/>
    </location>
</feature>
<comment type="function">
    <text evidence="7">Component of the SMC5-SMC6 complex, that promotes sister chromatid alignment after DNA damage and facilitates double-stranded DNA breaks (DSBs) repair via homologous recombination between sister chromatids.</text>
</comment>
<dbReference type="OMA" id="GLNWMED"/>
<dbReference type="PANTHER" id="PTHR16140:SF0">
    <property type="entry name" value="NON-STRUCTURAL MAINTENANCE OF CHROMOSOMES ELEMENT 4"/>
    <property type="match status" value="1"/>
</dbReference>
<comment type="subunit">
    <text evidence="7">Component of the SMC5-SMC6 complex.</text>
</comment>
<accession>A0A2H3D7W5</accession>
<comment type="subcellular location">
    <subcellularLocation>
        <location evidence="1 7">Nucleus</location>
    </subcellularLocation>
</comment>
<evidence type="ECO:0000259" key="11">
    <source>
        <dbReference type="Pfam" id="PF15412"/>
    </source>
</evidence>
<dbReference type="InterPro" id="IPR014854">
    <property type="entry name" value="Nse4_C"/>
</dbReference>
<evidence type="ECO:0000256" key="4">
    <source>
        <dbReference type="ARBA" id="ARBA00023172"/>
    </source>
</evidence>
<evidence type="ECO:0000256" key="8">
    <source>
        <dbReference type="SAM" id="Coils"/>
    </source>
</evidence>
<dbReference type="FunCoup" id="A0A2H3D7W5">
    <property type="interactions" value="261"/>
</dbReference>
<dbReference type="GO" id="GO:0006310">
    <property type="term" value="P:DNA recombination"/>
    <property type="evidence" value="ECO:0007669"/>
    <property type="project" value="UniProtKB-UniRule"/>
</dbReference>
<dbReference type="STRING" id="47427.A0A2H3D7W5"/>
<evidence type="ECO:0000313" key="12">
    <source>
        <dbReference type="EMBL" id="PBK83586.1"/>
    </source>
</evidence>
<dbReference type="EMBL" id="KZ293705">
    <property type="protein sequence ID" value="PBK83586.1"/>
    <property type="molecule type" value="Genomic_DNA"/>
</dbReference>